<sequence>MVVHDLSTHRGSDRFEVWREVICREFTPLTPETASVVDGGFDARVELRPLGSTNRAVLESVGQRIAHGEREVAHTGEGVYFVNVQLAGTCRVRTESAGAVNVVPGQFTVVDTTRPYWFDYEGPWRVMSYQVPHSCLAMSDLSQAPTIGRSLDTGAGTGLALTSIMKALWELTPDDSTSSGVHLERAFYATVAAVLGETWGTAADPSSSITAAATEYIRTHLGDPDLSVSVVARALSVSPRTVHYAFSKGASFATVLREQRLAAIAAVLRDPNNSAGISRIAVRHGMIDASAFSRAFRQQYSMSARDYRAQAHVSA</sequence>
<dbReference type="PANTHER" id="PTHR46796">
    <property type="entry name" value="HTH-TYPE TRANSCRIPTIONAL ACTIVATOR RHAS-RELATED"/>
    <property type="match status" value="1"/>
</dbReference>
<evidence type="ECO:0000313" key="6">
    <source>
        <dbReference type="Proteomes" id="UP001185755"/>
    </source>
</evidence>
<evidence type="ECO:0000256" key="3">
    <source>
        <dbReference type="ARBA" id="ARBA00023163"/>
    </source>
</evidence>
<dbReference type="InterPro" id="IPR009057">
    <property type="entry name" value="Homeodomain-like_sf"/>
</dbReference>
<dbReference type="Pfam" id="PF14525">
    <property type="entry name" value="AraC_binding_2"/>
    <property type="match status" value="1"/>
</dbReference>
<dbReference type="InterPro" id="IPR018062">
    <property type="entry name" value="HTH_AraC-typ_CS"/>
</dbReference>
<proteinExistence type="predicted"/>
<dbReference type="SMART" id="SM00342">
    <property type="entry name" value="HTH_ARAC"/>
    <property type="match status" value="1"/>
</dbReference>
<dbReference type="PROSITE" id="PS00041">
    <property type="entry name" value="HTH_ARAC_FAMILY_1"/>
    <property type="match status" value="1"/>
</dbReference>
<comment type="caution">
    <text evidence="5">The sequence shown here is derived from an EMBL/GenBank/DDBJ whole genome shotgun (WGS) entry which is preliminary data.</text>
</comment>
<dbReference type="Gene3D" id="1.10.10.60">
    <property type="entry name" value="Homeodomain-like"/>
    <property type="match status" value="1"/>
</dbReference>
<dbReference type="PANTHER" id="PTHR46796:SF6">
    <property type="entry name" value="ARAC SUBFAMILY"/>
    <property type="match status" value="1"/>
</dbReference>
<keyword evidence="6" id="KW-1185">Reference proteome</keyword>
<dbReference type="EMBL" id="JAWLJX010000001">
    <property type="protein sequence ID" value="MDV6261009.1"/>
    <property type="molecule type" value="Genomic_DNA"/>
</dbReference>
<feature type="domain" description="HTH araC/xylS-type" evidence="4">
    <location>
        <begin position="211"/>
        <end position="310"/>
    </location>
</feature>
<dbReference type="Pfam" id="PF12833">
    <property type="entry name" value="HTH_18"/>
    <property type="match status" value="1"/>
</dbReference>
<accession>A0ABU4BA21</accession>
<protein>
    <submittedName>
        <fullName evidence="5">Helix-turn-helix domain-containing protein</fullName>
    </submittedName>
</protein>
<keyword evidence="1" id="KW-0805">Transcription regulation</keyword>
<name>A0ABU4BA21_9NOCA</name>
<evidence type="ECO:0000256" key="2">
    <source>
        <dbReference type="ARBA" id="ARBA00023125"/>
    </source>
</evidence>
<dbReference type="Proteomes" id="UP001185755">
    <property type="component" value="Unassembled WGS sequence"/>
</dbReference>
<dbReference type="PROSITE" id="PS01124">
    <property type="entry name" value="HTH_ARAC_FAMILY_2"/>
    <property type="match status" value="1"/>
</dbReference>
<dbReference type="SUPFAM" id="SSF46689">
    <property type="entry name" value="Homeodomain-like"/>
    <property type="match status" value="1"/>
</dbReference>
<evidence type="ECO:0000256" key="1">
    <source>
        <dbReference type="ARBA" id="ARBA00023015"/>
    </source>
</evidence>
<evidence type="ECO:0000259" key="4">
    <source>
        <dbReference type="PROSITE" id="PS01124"/>
    </source>
</evidence>
<evidence type="ECO:0000313" key="5">
    <source>
        <dbReference type="EMBL" id="MDV6261009.1"/>
    </source>
</evidence>
<organism evidence="5 6">
    <name type="scientific">Rhodococcoides yunnanense</name>
    <dbReference type="NCBI Taxonomy" id="278209"/>
    <lineage>
        <taxon>Bacteria</taxon>
        <taxon>Bacillati</taxon>
        <taxon>Actinomycetota</taxon>
        <taxon>Actinomycetes</taxon>
        <taxon>Mycobacteriales</taxon>
        <taxon>Nocardiaceae</taxon>
        <taxon>Rhodococcoides</taxon>
    </lineage>
</organism>
<dbReference type="InterPro" id="IPR035418">
    <property type="entry name" value="AraC-bd_2"/>
</dbReference>
<dbReference type="InterPro" id="IPR018060">
    <property type="entry name" value="HTH_AraC"/>
</dbReference>
<dbReference type="RefSeq" id="WP_317563702.1">
    <property type="nucleotide sequence ID" value="NZ_JAWLJX010000001.1"/>
</dbReference>
<gene>
    <name evidence="5" type="ORF">R3P96_06615</name>
</gene>
<dbReference type="InterPro" id="IPR050204">
    <property type="entry name" value="AraC_XylS_family_regulators"/>
</dbReference>
<reference evidence="5 6" key="1">
    <citation type="submission" date="2023-10" db="EMBL/GenBank/DDBJ databases">
        <title>Development of a sustainable strategy for remediation of hydrocarbon-contaminated territories based on the waste exchange concept.</title>
        <authorList>
            <person name="Krivoruchko A."/>
        </authorList>
    </citation>
    <scope>NUCLEOTIDE SEQUENCE [LARGE SCALE GENOMIC DNA]</scope>
    <source>
        <strain evidence="5 6">IEGM 1323</strain>
    </source>
</reference>
<keyword evidence="2" id="KW-0238">DNA-binding</keyword>
<keyword evidence="3" id="KW-0804">Transcription</keyword>